<dbReference type="OrthoDB" id="8693905at2759"/>
<feature type="compositionally biased region" description="Basic and acidic residues" evidence="10">
    <location>
        <begin position="496"/>
        <end position="511"/>
    </location>
</feature>
<dbReference type="GO" id="GO:0005737">
    <property type="term" value="C:cytoplasm"/>
    <property type="evidence" value="ECO:0007669"/>
    <property type="project" value="TreeGrafter"/>
</dbReference>
<feature type="region of interest" description="Disordered" evidence="10">
    <location>
        <begin position="311"/>
        <end position="373"/>
    </location>
</feature>
<dbReference type="EMBL" id="LODT01000022">
    <property type="protein sequence ID" value="KYQ94072.1"/>
    <property type="molecule type" value="Genomic_DNA"/>
</dbReference>
<dbReference type="InterPro" id="IPR000719">
    <property type="entry name" value="Prot_kinase_dom"/>
</dbReference>
<evidence type="ECO:0000256" key="7">
    <source>
        <dbReference type="ARBA" id="ARBA00022842"/>
    </source>
</evidence>
<dbReference type="STRING" id="361077.A0A151ZJA0"/>
<gene>
    <name evidence="12" type="ORF">DLAC_04350</name>
</gene>
<dbReference type="Proteomes" id="UP000076078">
    <property type="component" value="Unassembled WGS sequence"/>
</dbReference>
<reference evidence="12 13" key="1">
    <citation type="submission" date="2015-12" db="EMBL/GenBank/DDBJ databases">
        <title>Dictyostelia acquired genes for synthesis and detection of signals that induce cell-type specialization by lateral gene transfer from prokaryotes.</title>
        <authorList>
            <person name="Gloeckner G."/>
            <person name="Schaap P."/>
        </authorList>
    </citation>
    <scope>NUCLEOTIDE SEQUENCE [LARGE SCALE GENOMIC DNA]</scope>
    <source>
        <strain evidence="12 13">TK</strain>
    </source>
</reference>
<dbReference type="PROSITE" id="PS00107">
    <property type="entry name" value="PROTEIN_KINASE_ATP"/>
    <property type="match status" value="1"/>
</dbReference>
<keyword evidence="4" id="KW-0479">Metal-binding</keyword>
<feature type="domain" description="Protein kinase" evidence="11">
    <location>
        <begin position="39"/>
        <end position="291"/>
    </location>
</feature>
<keyword evidence="7" id="KW-0460">Magnesium</keyword>
<evidence type="ECO:0000256" key="1">
    <source>
        <dbReference type="ARBA" id="ARBA00001946"/>
    </source>
</evidence>
<dbReference type="PANTHER" id="PTHR48012">
    <property type="entry name" value="STERILE20-LIKE KINASE, ISOFORM B-RELATED"/>
    <property type="match status" value="1"/>
</dbReference>
<proteinExistence type="inferred from homology"/>
<feature type="compositionally biased region" description="Low complexity" evidence="10">
    <location>
        <begin position="329"/>
        <end position="346"/>
    </location>
</feature>
<keyword evidence="5 9" id="KW-0547">Nucleotide-binding</keyword>
<dbReference type="GO" id="GO:0046872">
    <property type="term" value="F:metal ion binding"/>
    <property type="evidence" value="ECO:0007669"/>
    <property type="project" value="UniProtKB-KW"/>
</dbReference>
<dbReference type="AlphaFoldDB" id="A0A151ZJA0"/>
<comment type="cofactor">
    <cofactor evidence="1">
        <name>Mg(2+)</name>
        <dbReference type="ChEBI" id="CHEBI:18420"/>
    </cofactor>
</comment>
<dbReference type="PROSITE" id="PS50011">
    <property type="entry name" value="PROTEIN_KINASE_DOM"/>
    <property type="match status" value="1"/>
</dbReference>
<comment type="similarity">
    <text evidence="8">Belongs to the protein kinase superfamily. STE Ser/Thr protein kinase family.</text>
</comment>
<protein>
    <recommendedName>
        <fullName evidence="2">non-specific serine/threonine protein kinase</fullName>
        <ecNumber evidence="2">2.7.11.1</ecNumber>
    </recommendedName>
</protein>
<evidence type="ECO:0000256" key="5">
    <source>
        <dbReference type="ARBA" id="ARBA00022741"/>
    </source>
</evidence>
<dbReference type="InterPro" id="IPR050629">
    <property type="entry name" value="STE20/SPS1-PAK"/>
</dbReference>
<evidence type="ECO:0000256" key="6">
    <source>
        <dbReference type="ARBA" id="ARBA00022840"/>
    </source>
</evidence>
<evidence type="ECO:0000256" key="3">
    <source>
        <dbReference type="ARBA" id="ARBA00022679"/>
    </source>
</evidence>
<feature type="region of interest" description="Disordered" evidence="10">
    <location>
        <begin position="474"/>
        <end position="520"/>
    </location>
</feature>
<sequence>MSKMNNNSGPVVQHQNQNGLNLSNGALAKRKETLRIGEYALGDKIGKGAYGTVFKGLNAKTGEFVAIKQVDTIKIDANTLSSVKSEVEILQKLSHNNIVKVLGVVDTAQQLNFILEYVENGSLRDVVDKFGPLSEDLATLYLYQLLQGVNYLHQNRIIHRDIKCSNVLITKEGVIKLADFGVASQLSDEVQLRYSVVGTPYWMSPESIQISGQSSASDIWSLACTMIELITGNPPYFNLQPMSAMFKIVQDPHPPYPNSITKEFEDYLNISFIKDPNKRPTAAQLLHHPIFKKINSQLPTLTELQNTLKTLNGKSGHRQRASISSIDWSGSTPGSSGASTPLSSSANNLGTPLSSSTSSIKSGVSQEHHQEELQKLQQVIKQQSITITSMSEEIQNLKKQLNNSPKLEELQFYREYFMALAISVKVNQCYLGRSCEHVNLQHLFDTAREQDIPWYNLMEWIPKQIIMKDLNLQNQQSNNNNNSSRDLKEQQNSSSKDLKDQSPSKNNEKSRFSKRFGFFS</sequence>
<dbReference type="Pfam" id="PF00069">
    <property type="entry name" value="Pkinase"/>
    <property type="match status" value="1"/>
</dbReference>
<dbReference type="InterPro" id="IPR011009">
    <property type="entry name" value="Kinase-like_dom_sf"/>
</dbReference>
<dbReference type="EC" id="2.7.11.1" evidence="2"/>
<evidence type="ECO:0000313" key="12">
    <source>
        <dbReference type="EMBL" id="KYQ94072.1"/>
    </source>
</evidence>
<dbReference type="CDD" id="cd06627">
    <property type="entry name" value="STKc_Cdc7_like"/>
    <property type="match status" value="1"/>
</dbReference>
<dbReference type="InParanoid" id="A0A151ZJA0"/>
<dbReference type="FunFam" id="1.10.510.10:FF:000946">
    <property type="entry name" value="Probable serine/threonine-protein kinase DDB_G0284251"/>
    <property type="match status" value="1"/>
</dbReference>
<feature type="compositionally biased region" description="Low complexity" evidence="10">
    <location>
        <begin position="474"/>
        <end position="484"/>
    </location>
</feature>
<dbReference type="SMART" id="SM00220">
    <property type="entry name" value="S_TKc"/>
    <property type="match status" value="1"/>
</dbReference>
<evidence type="ECO:0000256" key="8">
    <source>
        <dbReference type="ARBA" id="ARBA00025754"/>
    </source>
</evidence>
<dbReference type="Gene3D" id="1.10.510.10">
    <property type="entry name" value="Transferase(Phosphotransferase) domain 1"/>
    <property type="match status" value="1"/>
</dbReference>
<dbReference type="PANTHER" id="PTHR48012:SF26">
    <property type="entry name" value="SERINE_THREONINE-PROTEIN KINASE DDB_G0283821-RELATED"/>
    <property type="match status" value="1"/>
</dbReference>
<keyword evidence="6 9" id="KW-0067">ATP-binding</keyword>
<dbReference type="SUPFAM" id="SSF56112">
    <property type="entry name" value="Protein kinase-like (PK-like)"/>
    <property type="match status" value="1"/>
</dbReference>
<dbReference type="OMA" id="LACTMIE"/>
<name>A0A151ZJA0_TIELA</name>
<organism evidence="12 13">
    <name type="scientific">Tieghemostelium lacteum</name>
    <name type="common">Slime mold</name>
    <name type="synonym">Dictyostelium lacteum</name>
    <dbReference type="NCBI Taxonomy" id="361077"/>
    <lineage>
        <taxon>Eukaryota</taxon>
        <taxon>Amoebozoa</taxon>
        <taxon>Evosea</taxon>
        <taxon>Eumycetozoa</taxon>
        <taxon>Dictyostelia</taxon>
        <taxon>Dictyosteliales</taxon>
        <taxon>Raperosteliaceae</taxon>
        <taxon>Tieghemostelium</taxon>
    </lineage>
</organism>
<evidence type="ECO:0000256" key="9">
    <source>
        <dbReference type="PROSITE-ProRule" id="PRU10141"/>
    </source>
</evidence>
<evidence type="ECO:0000256" key="4">
    <source>
        <dbReference type="ARBA" id="ARBA00022723"/>
    </source>
</evidence>
<keyword evidence="3" id="KW-0808">Transferase</keyword>
<evidence type="ECO:0000313" key="13">
    <source>
        <dbReference type="Proteomes" id="UP000076078"/>
    </source>
</evidence>
<comment type="caution">
    <text evidence="12">The sequence shown here is derived from an EMBL/GenBank/DDBJ whole genome shotgun (WGS) entry which is preliminary data.</text>
</comment>
<dbReference type="InterPro" id="IPR008271">
    <property type="entry name" value="Ser/Thr_kinase_AS"/>
</dbReference>
<evidence type="ECO:0000259" key="11">
    <source>
        <dbReference type="PROSITE" id="PS50011"/>
    </source>
</evidence>
<evidence type="ECO:0000256" key="2">
    <source>
        <dbReference type="ARBA" id="ARBA00012513"/>
    </source>
</evidence>
<feature type="compositionally biased region" description="Low complexity" evidence="10">
    <location>
        <begin position="354"/>
        <end position="365"/>
    </location>
</feature>
<evidence type="ECO:0000256" key="10">
    <source>
        <dbReference type="SAM" id="MobiDB-lite"/>
    </source>
</evidence>
<dbReference type="GO" id="GO:0004674">
    <property type="term" value="F:protein serine/threonine kinase activity"/>
    <property type="evidence" value="ECO:0007669"/>
    <property type="project" value="UniProtKB-EC"/>
</dbReference>
<dbReference type="GO" id="GO:0005524">
    <property type="term" value="F:ATP binding"/>
    <property type="evidence" value="ECO:0007669"/>
    <property type="project" value="UniProtKB-UniRule"/>
</dbReference>
<dbReference type="PROSITE" id="PS00108">
    <property type="entry name" value="PROTEIN_KINASE_ST"/>
    <property type="match status" value="1"/>
</dbReference>
<dbReference type="InterPro" id="IPR017441">
    <property type="entry name" value="Protein_kinase_ATP_BS"/>
</dbReference>
<accession>A0A151ZJA0</accession>
<keyword evidence="13" id="KW-1185">Reference proteome</keyword>
<feature type="binding site" evidence="9">
    <location>
        <position position="68"/>
    </location>
    <ligand>
        <name>ATP</name>
        <dbReference type="ChEBI" id="CHEBI:30616"/>
    </ligand>
</feature>